<comment type="caution">
    <text evidence="3">The sequence shown here is derived from an EMBL/GenBank/DDBJ whole genome shotgun (WGS) entry which is preliminary data.</text>
</comment>
<name>A0ABV3LT45_9ACTN</name>
<keyword evidence="4" id="KW-1185">Reference proteome</keyword>
<proteinExistence type="predicted"/>
<dbReference type="PANTHER" id="PTHR12879">
    <property type="entry name" value="SPHINGOLIPID DELTA 4 DESATURASE/C-4 HYDROXYLASE PROTEIN DES2"/>
    <property type="match status" value="1"/>
</dbReference>
<sequence length="326" mass="36634">MEARQSRVFRHSAADAILVLISLAQFTSMITLAAVEPTGLWPMLGSFALVTFTMTYSVIIVSHLYSHRPWFVSARLNAVMSLINSANIAQSVQAYRLTHVRNHHRYNNDRKSDEGTTRDITSTFRFSKDDGHAPLGRYLFFSLAASVREFLGTVASLRRGCRVGRDETLLLELATRNPERRKAELGQIQADRLAHLALIVLFAVLSWQWLLWCYLPATAVAFTLVNVQNYYRHFGAHPESRYANSVSHYGRVYNWLTFNDGYHQEHHLRPASHWSELPKVADEYSASFRADGHVVSPVPAVVGFLDVRRAPLPAVAKGAPGEQASG</sequence>
<dbReference type="PANTHER" id="PTHR12879:SF8">
    <property type="entry name" value="SPHINGOLIPID DELTA(4)-DESATURASE DES1"/>
    <property type="match status" value="1"/>
</dbReference>
<keyword evidence="1" id="KW-0812">Transmembrane</keyword>
<evidence type="ECO:0000259" key="2">
    <source>
        <dbReference type="Pfam" id="PF00487"/>
    </source>
</evidence>
<feature type="domain" description="Fatty acid desaturase" evidence="2">
    <location>
        <begin position="41"/>
        <end position="293"/>
    </location>
</feature>
<dbReference type="Pfam" id="PF00487">
    <property type="entry name" value="FA_desaturase"/>
    <property type="match status" value="1"/>
</dbReference>
<keyword evidence="1" id="KW-0472">Membrane</keyword>
<protein>
    <submittedName>
        <fullName evidence="3">Fatty acid desaturase</fullName>
    </submittedName>
</protein>
<dbReference type="RefSeq" id="WP_359777635.1">
    <property type="nucleotide sequence ID" value="NZ_JBEYRR010000004.1"/>
</dbReference>
<dbReference type="Proteomes" id="UP001553843">
    <property type="component" value="Unassembled WGS sequence"/>
</dbReference>
<dbReference type="InterPro" id="IPR005804">
    <property type="entry name" value="FA_desaturase_dom"/>
</dbReference>
<gene>
    <name evidence="3" type="ORF">AB0887_11730</name>
</gene>
<evidence type="ECO:0000313" key="4">
    <source>
        <dbReference type="Proteomes" id="UP001553843"/>
    </source>
</evidence>
<accession>A0ABV3LT45</accession>
<feature type="transmembrane region" description="Helical" evidence="1">
    <location>
        <begin position="193"/>
        <end position="212"/>
    </location>
</feature>
<organism evidence="3 4">
    <name type="scientific">Streptomyces huasconensis</name>
    <dbReference type="NCBI Taxonomy" id="1854574"/>
    <lineage>
        <taxon>Bacteria</taxon>
        <taxon>Bacillati</taxon>
        <taxon>Actinomycetota</taxon>
        <taxon>Actinomycetes</taxon>
        <taxon>Kitasatosporales</taxon>
        <taxon>Streptomycetaceae</taxon>
        <taxon>Streptomyces</taxon>
    </lineage>
</organism>
<keyword evidence="1" id="KW-1133">Transmembrane helix</keyword>
<dbReference type="EMBL" id="JBEYRS010000004">
    <property type="protein sequence ID" value="MEW2362610.1"/>
    <property type="molecule type" value="Genomic_DNA"/>
</dbReference>
<reference evidence="3 4" key="1">
    <citation type="submission" date="2024-06" db="EMBL/GenBank/DDBJ databases">
        <title>The Natural Products Discovery Center: Release of the First 8490 Sequenced Strains for Exploring Actinobacteria Biosynthetic Diversity.</title>
        <authorList>
            <person name="Kalkreuter E."/>
            <person name="Kautsar S.A."/>
            <person name="Yang D."/>
            <person name="Bader C.D."/>
            <person name="Teijaro C.N."/>
            <person name="Fluegel L."/>
            <person name="Davis C.M."/>
            <person name="Simpson J.R."/>
            <person name="Lauterbach L."/>
            <person name="Steele A.D."/>
            <person name="Gui C."/>
            <person name="Meng S."/>
            <person name="Li G."/>
            <person name="Viehrig K."/>
            <person name="Ye F."/>
            <person name="Su P."/>
            <person name="Kiefer A.F."/>
            <person name="Nichols A."/>
            <person name="Cepeda A.J."/>
            <person name="Yan W."/>
            <person name="Fan B."/>
            <person name="Jiang Y."/>
            <person name="Adhikari A."/>
            <person name="Zheng C.-J."/>
            <person name="Schuster L."/>
            <person name="Cowan T.M."/>
            <person name="Smanski M.J."/>
            <person name="Chevrette M.G."/>
            <person name="De Carvalho L.P.S."/>
            <person name="Shen B."/>
        </authorList>
    </citation>
    <scope>NUCLEOTIDE SEQUENCE [LARGE SCALE GENOMIC DNA]</scope>
    <source>
        <strain evidence="3 4">NPDC047833</strain>
    </source>
</reference>
<evidence type="ECO:0000256" key="1">
    <source>
        <dbReference type="SAM" id="Phobius"/>
    </source>
</evidence>
<evidence type="ECO:0000313" key="3">
    <source>
        <dbReference type="EMBL" id="MEW2362610.1"/>
    </source>
</evidence>
<feature type="transmembrane region" description="Helical" evidence="1">
    <location>
        <begin position="12"/>
        <end position="35"/>
    </location>
</feature>
<feature type="transmembrane region" description="Helical" evidence="1">
    <location>
        <begin position="41"/>
        <end position="65"/>
    </location>
</feature>